<feature type="domain" description="ABC transmembrane type-1" evidence="9">
    <location>
        <begin position="21"/>
        <end position="210"/>
    </location>
</feature>
<dbReference type="EMBL" id="FRAD01000004">
    <property type="protein sequence ID" value="SHJ59329.1"/>
    <property type="molecule type" value="Genomic_DNA"/>
</dbReference>
<dbReference type="RefSeq" id="WP_072901933.1">
    <property type="nucleotide sequence ID" value="NZ_FRAD01000004.1"/>
</dbReference>
<keyword evidence="4 8" id="KW-0812">Transmembrane</keyword>
<keyword evidence="7 8" id="KW-0472">Membrane</keyword>
<feature type="transmembrane region" description="Helical" evidence="8">
    <location>
        <begin position="57"/>
        <end position="79"/>
    </location>
</feature>
<dbReference type="Pfam" id="PF00528">
    <property type="entry name" value="BPD_transp_1"/>
    <property type="match status" value="1"/>
</dbReference>
<dbReference type="SUPFAM" id="SSF161098">
    <property type="entry name" value="MetI-like"/>
    <property type="match status" value="1"/>
</dbReference>
<evidence type="ECO:0000256" key="8">
    <source>
        <dbReference type="RuleBase" id="RU363032"/>
    </source>
</evidence>
<feature type="transmembrane region" description="Helical" evidence="8">
    <location>
        <begin position="191"/>
        <end position="213"/>
    </location>
</feature>
<dbReference type="NCBIfam" id="TIGR01726">
    <property type="entry name" value="HEQRo_perm_3TM"/>
    <property type="match status" value="1"/>
</dbReference>
<dbReference type="InterPro" id="IPR000515">
    <property type="entry name" value="MetI-like"/>
</dbReference>
<feature type="transmembrane region" description="Helical" evidence="8">
    <location>
        <begin position="91"/>
        <end position="114"/>
    </location>
</feature>
<dbReference type="InterPro" id="IPR035906">
    <property type="entry name" value="MetI-like_sf"/>
</dbReference>
<protein>
    <submittedName>
        <fullName evidence="10">Amino acid ABC transporter membrane protein, PAAT family</fullName>
    </submittedName>
</protein>
<keyword evidence="5" id="KW-0029">Amino-acid transport</keyword>
<name>A0A1M6KK74_9CLOT</name>
<accession>A0A1M6KK74</accession>
<evidence type="ECO:0000256" key="6">
    <source>
        <dbReference type="ARBA" id="ARBA00022989"/>
    </source>
</evidence>
<dbReference type="STRING" id="1121331.SAMN02745248_00499"/>
<dbReference type="PANTHER" id="PTHR30614:SF0">
    <property type="entry name" value="L-CYSTINE TRANSPORT SYSTEM PERMEASE PROTEIN TCYL"/>
    <property type="match status" value="1"/>
</dbReference>
<dbReference type="CDD" id="cd06261">
    <property type="entry name" value="TM_PBP2"/>
    <property type="match status" value="1"/>
</dbReference>
<feature type="transmembrane region" description="Helical" evidence="8">
    <location>
        <begin position="135"/>
        <end position="153"/>
    </location>
</feature>
<evidence type="ECO:0000256" key="7">
    <source>
        <dbReference type="ARBA" id="ARBA00023136"/>
    </source>
</evidence>
<evidence type="ECO:0000313" key="11">
    <source>
        <dbReference type="Proteomes" id="UP000183952"/>
    </source>
</evidence>
<dbReference type="AlphaFoldDB" id="A0A1M6KK74"/>
<dbReference type="OrthoDB" id="9787841at2"/>
<comment type="similarity">
    <text evidence="8">Belongs to the binding-protein-dependent transport system permease family.</text>
</comment>
<dbReference type="GO" id="GO:0022857">
    <property type="term" value="F:transmembrane transporter activity"/>
    <property type="evidence" value="ECO:0007669"/>
    <property type="project" value="InterPro"/>
</dbReference>
<evidence type="ECO:0000256" key="5">
    <source>
        <dbReference type="ARBA" id="ARBA00022970"/>
    </source>
</evidence>
<evidence type="ECO:0000256" key="2">
    <source>
        <dbReference type="ARBA" id="ARBA00022448"/>
    </source>
</evidence>
<evidence type="ECO:0000259" key="9">
    <source>
        <dbReference type="PROSITE" id="PS50928"/>
    </source>
</evidence>
<comment type="subcellular location">
    <subcellularLocation>
        <location evidence="1 8">Cell membrane</location>
        <topology evidence="1 8">Multi-pass membrane protein</topology>
    </subcellularLocation>
</comment>
<sequence>MDLFENFQIITDNLPFLLKGAKVTIEISLISFVLALFIAFVVGIIRSYDSFGVLKKFLGFYVEAFRGTPLLIQLFFIYYGLPSLGITMDSYTVAITGLALNSGAYMSEIVRGAIKGVDKGQFEAAYSMGYSKLQATWHIVIPQALVVSIPALVNSFSDLLKSSSLITVISITELTRCGQLIYTSTSRPFEVYTVIAIIYFVLIYVASLISKILERKLALKY</sequence>
<proteinExistence type="inferred from homology"/>
<keyword evidence="6 8" id="KW-1133">Transmembrane helix</keyword>
<dbReference type="InterPro" id="IPR010065">
    <property type="entry name" value="AA_ABC_transptr_permease_3TM"/>
</dbReference>
<dbReference type="GO" id="GO:0043190">
    <property type="term" value="C:ATP-binding cassette (ABC) transporter complex"/>
    <property type="evidence" value="ECO:0007669"/>
    <property type="project" value="InterPro"/>
</dbReference>
<evidence type="ECO:0000256" key="1">
    <source>
        <dbReference type="ARBA" id="ARBA00004651"/>
    </source>
</evidence>
<keyword evidence="11" id="KW-1185">Reference proteome</keyword>
<keyword evidence="2 8" id="KW-0813">Transport</keyword>
<dbReference type="PANTHER" id="PTHR30614">
    <property type="entry name" value="MEMBRANE COMPONENT OF AMINO ACID ABC TRANSPORTER"/>
    <property type="match status" value="1"/>
</dbReference>
<gene>
    <name evidence="10" type="ORF">SAMN02745248_00499</name>
</gene>
<dbReference type="Gene3D" id="1.10.3720.10">
    <property type="entry name" value="MetI-like"/>
    <property type="match status" value="1"/>
</dbReference>
<dbReference type="Proteomes" id="UP000183952">
    <property type="component" value="Unassembled WGS sequence"/>
</dbReference>
<feature type="transmembrane region" description="Helical" evidence="8">
    <location>
        <begin position="23"/>
        <end position="45"/>
    </location>
</feature>
<organism evidence="10 11">
    <name type="scientific">Hathewaya proteolytica DSM 3090</name>
    <dbReference type="NCBI Taxonomy" id="1121331"/>
    <lineage>
        <taxon>Bacteria</taxon>
        <taxon>Bacillati</taxon>
        <taxon>Bacillota</taxon>
        <taxon>Clostridia</taxon>
        <taxon>Eubacteriales</taxon>
        <taxon>Clostridiaceae</taxon>
        <taxon>Hathewaya</taxon>
    </lineage>
</organism>
<dbReference type="InterPro" id="IPR043429">
    <property type="entry name" value="ArtM/GltK/GlnP/TcyL/YhdX-like"/>
</dbReference>
<reference evidence="10 11" key="1">
    <citation type="submission" date="2016-11" db="EMBL/GenBank/DDBJ databases">
        <authorList>
            <person name="Jaros S."/>
            <person name="Januszkiewicz K."/>
            <person name="Wedrychowicz H."/>
        </authorList>
    </citation>
    <scope>NUCLEOTIDE SEQUENCE [LARGE SCALE GENOMIC DNA]</scope>
    <source>
        <strain evidence="10 11">DSM 3090</strain>
    </source>
</reference>
<dbReference type="GO" id="GO:0006865">
    <property type="term" value="P:amino acid transport"/>
    <property type="evidence" value="ECO:0007669"/>
    <property type="project" value="UniProtKB-KW"/>
</dbReference>
<evidence type="ECO:0000256" key="4">
    <source>
        <dbReference type="ARBA" id="ARBA00022692"/>
    </source>
</evidence>
<keyword evidence="3" id="KW-1003">Cell membrane</keyword>
<dbReference type="PROSITE" id="PS50928">
    <property type="entry name" value="ABC_TM1"/>
    <property type="match status" value="1"/>
</dbReference>
<evidence type="ECO:0000256" key="3">
    <source>
        <dbReference type="ARBA" id="ARBA00022475"/>
    </source>
</evidence>
<evidence type="ECO:0000313" key="10">
    <source>
        <dbReference type="EMBL" id="SHJ59329.1"/>
    </source>
</evidence>